<evidence type="ECO:0000256" key="2">
    <source>
        <dbReference type="SAM" id="SignalP"/>
    </source>
</evidence>
<keyword evidence="4" id="KW-1185">Reference proteome</keyword>
<feature type="compositionally biased region" description="Low complexity" evidence="1">
    <location>
        <begin position="240"/>
        <end position="257"/>
    </location>
</feature>
<comment type="caution">
    <text evidence="3">The sequence shown here is derived from an EMBL/GenBank/DDBJ whole genome shotgun (WGS) entry which is preliminary data.</text>
</comment>
<gene>
    <name evidence="3" type="ORF">Sste5346_005192</name>
</gene>
<dbReference type="Proteomes" id="UP001583186">
    <property type="component" value="Unassembled WGS sequence"/>
</dbReference>
<dbReference type="InterPro" id="IPR008979">
    <property type="entry name" value="Galactose-bd-like_sf"/>
</dbReference>
<sequence length="309" mass="31975">MKFSILALGLLAIDGAVASKCRPSKPASSSSAVSSVSSASSSVSSSSSLPAPSSSSAPISSSSSPLQSSSSSAVSSSPSSPVPSSSFSPTPSSSSIVASSSSSSTLATPSAPCTNLIVDGDFSDSLNGWTVSTQGTANSFGTYTCTPNYDNCGFMAVDNALDEVNIYQIVTFVPGVEYTFSTDYYLEELTTTPVSAQILCNFYALQGASPKRRSDDVSTVVSMSFTIDMHSEGATNRTISQRSPRPAARSSPASRRQTAPTFTNFHQSFVAPTSPLQYQLDCSFTASGPAKVSLAEMILQPAKCFTSFP</sequence>
<keyword evidence="2" id="KW-0732">Signal</keyword>
<feature type="region of interest" description="Disordered" evidence="1">
    <location>
        <begin position="234"/>
        <end position="257"/>
    </location>
</feature>
<name>A0ABR3Z518_9PEZI</name>
<feature type="region of interest" description="Disordered" evidence="1">
    <location>
        <begin position="20"/>
        <end position="89"/>
    </location>
</feature>
<reference evidence="3 4" key="1">
    <citation type="journal article" date="2024" name="IMA Fungus">
        <title>IMA Genome - F19 : A genome assembly and annotation guide to empower mycologists, including annotated draft genome sequences of Ceratocystis pirilliformis, Diaporthe australafricana, Fusarium ophioides, Paecilomyces lecythidis, and Sporothrix stenoceras.</title>
        <authorList>
            <person name="Aylward J."/>
            <person name="Wilson A.M."/>
            <person name="Visagie C.M."/>
            <person name="Spraker J."/>
            <person name="Barnes I."/>
            <person name="Buitendag C."/>
            <person name="Ceriani C."/>
            <person name="Del Mar Angel L."/>
            <person name="du Plessis D."/>
            <person name="Fuchs T."/>
            <person name="Gasser K."/>
            <person name="Kramer D."/>
            <person name="Li W."/>
            <person name="Munsamy K."/>
            <person name="Piso A."/>
            <person name="Price J.L."/>
            <person name="Sonnekus B."/>
            <person name="Thomas C."/>
            <person name="van der Nest A."/>
            <person name="van Dijk A."/>
            <person name="van Heerden A."/>
            <person name="van Vuuren N."/>
            <person name="Yilmaz N."/>
            <person name="Duong T.A."/>
            <person name="van der Merwe N.A."/>
            <person name="Wingfield M.J."/>
            <person name="Wingfield B.D."/>
        </authorList>
    </citation>
    <scope>NUCLEOTIDE SEQUENCE [LARGE SCALE GENOMIC DNA]</scope>
    <source>
        <strain evidence="3 4">CMW 5346</strain>
    </source>
</reference>
<dbReference type="Gene3D" id="2.60.120.260">
    <property type="entry name" value="Galactose-binding domain-like"/>
    <property type="match status" value="1"/>
</dbReference>
<evidence type="ECO:0000256" key="1">
    <source>
        <dbReference type="SAM" id="MobiDB-lite"/>
    </source>
</evidence>
<evidence type="ECO:0008006" key="5">
    <source>
        <dbReference type="Google" id="ProtNLM"/>
    </source>
</evidence>
<protein>
    <recommendedName>
        <fullName evidence="5">Ubiquitin 3 binding protein But2 C-terminal domain-containing protein</fullName>
    </recommendedName>
</protein>
<organism evidence="3 4">
    <name type="scientific">Sporothrix stenoceras</name>
    <dbReference type="NCBI Taxonomy" id="5173"/>
    <lineage>
        <taxon>Eukaryota</taxon>
        <taxon>Fungi</taxon>
        <taxon>Dikarya</taxon>
        <taxon>Ascomycota</taxon>
        <taxon>Pezizomycotina</taxon>
        <taxon>Sordariomycetes</taxon>
        <taxon>Sordariomycetidae</taxon>
        <taxon>Ophiostomatales</taxon>
        <taxon>Ophiostomataceae</taxon>
        <taxon>Sporothrix</taxon>
    </lineage>
</organism>
<dbReference type="EMBL" id="JAWCUI010000026">
    <property type="protein sequence ID" value="KAL1895720.1"/>
    <property type="molecule type" value="Genomic_DNA"/>
</dbReference>
<dbReference type="SUPFAM" id="SSF49785">
    <property type="entry name" value="Galactose-binding domain-like"/>
    <property type="match status" value="1"/>
</dbReference>
<feature type="chain" id="PRO_5045477728" description="Ubiquitin 3 binding protein But2 C-terminal domain-containing protein" evidence="2">
    <location>
        <begin position="19"/>
        <end position="309"/>
    </location>
</feature>
<evidence type="ECO:0000313" key="4">
    <source>
        <dbReference type="Proteomes" id="UP001583186"/>
    </source>
</evidence>
<evidence type="ECO:0000313" key="3">
    <source>
        <dbReference type="EMBL" id="KAL1895720.1"/>
    </source>
</evidence>
<feature type="signal peptide" evidence="2">
    <location>
        <begin position="1"/>
        <end position="18"/>
    </location>
</feature>
<accession>A0ABR3Z518</accession>
<proteinExistence type="predicted"/>